<dbReference type="RefSeq" id="WP_275090159.1">
    <property type="nucleotide sequence ID" value="NZ_CP119078.1"/>
</dbReference>
<feature type="region of interest" description="Disordered" evidence="1">
    <location>
        <begin position="759"/>
        <end position="778"/>
    </location>
</feature>
<feature type="compositionally biased region" description="Basic and acidic residues" evidence="1">
    <location>
        <begin position="807"/>
        <end position="816"/>
    </location>
</feature>
<dbReference type="Proteomes" id="UP001222087">
    <property type="component" value="Chromosome"/>
</dbReference>
<organism evidence="2 3">
    <name type="scientific">Legionella cardiaca</name>
    <dbReference type="NCBI Taxonomy" id="1071983"/>
    <lineage>
        <taxon>Bacteria</taxon>
        <taxon>Pseudomonadati</taxon>
        <taxon>Pseudomonadota</taxon>
        <taxon>Gammaproteobacteria</taxon>
        <taxon>Legionellales</taxon>
        <taxon>Legionellaceae</taxon>
        <taxon>Legionella</taxon>
    </lineage>
</organism>
<accession>A0ABY8AX91</accession>
<evidence type="ECO:0000313" key="3">
    <source>
        <dbReference type="Proteomes" id="UP001222087"/>
    </source>
</evidence>
<evidence type="ECO:0000313" key="2">
    <source>
        <dbReference type="EMBL" id="WED44341.1"/>
    </source>
</evidence>
<gene>
    <name evidence="2" type="ORF">PXX05_06020</name>
</gene>
<feature type="compositionally biased region" description="Polar residues" evidence="1">
    <location>
        <begin position="783"/>
        <end position="795"/>
    </location>
</feature>
<dbReference type="EMBL" id="CP119078">
    <property type="protein sequence ID" value="WED44341.1"/>
    <property type="molecule type" value="Genomic_DNA"/>
</dbReference>
<evidence type="ECO:0000256" key="1">
    <source>
        <dbReference type="SAM" id="MobiDB-lite"/>
    </source>
</evidence>
<proteinExistence type="predicted"/>
<evidence type="ECO:0008006" key="4">
    <source>
        <dbReference type="Google" id="ProtNLM"/>
    </source>
</evidence>
<name>A0ABY8AX91_9GAMM</name>
<protein>
    <recommendedName>
        <fullName evidence="4">Ankyrin repeats (3 copies)</fullName>
    </recommendedName>
</protein>
<feature type="region of interest" description="Disordered" evidence="1">
    <location>
        <begin position="783"/>
        <end position="817"/>
    </location>
</feature>
<sequence>MKVSELLKKMALKSVYLDDNLWKKHTGLTAIVLAFTPLEDKNEDEEVDNETLNCLIMASRLDNKNINNLSRQSISILKKVNKLLSREEQTYIATLDDAIKVISDNKFNLVSESVKKHVVHVFSAISQISKSQQDIPGSVFPIDILDSGETYRFYFHGENYPDYAARRATLERLNIALINIWNDAIENKQLAFFLENIQAGPCIEGATREAMAKVVGAIEKRILPTDFDTAMAMYFAQAAALLARLNLPQSLMNIHDLILQIHGGERCTPKLNTPEVITSNTIRSYLKTLGYYDFLYRVDIDEAHRCRDKLADKLKSYSIAERLSILQTISTFAPAEVCASLQPSIYSYKELGRLTEKKDLTSTEVNSLLGILLATNSFNTPLFKTSVLETAWNNRSTLVIEALLECPELDFAQIEKNTSLNLCTLISAKEADQKYLIQLLQAVPAFANRFSWEMLKNSIANFFLYPSGPEALRALISANPQIVKTMTADSLLTVVPYLREYVPIYILLFMNMDVMKTVLELNPLLIENIPIEMFFEIPRTSTVSVPRLLYRFFLNDGHADVLLNMLQIRPELAKHVTAEMLAKFGNVYGPDVYPKSVLGQAMKPNNHKNAQVLFKILRLNPEISKQITKEMLCNSYPDGGSLLFELVADIASFVILDLLFRQNKMLEQYITAEALFRQNTGLYPEFTPFHLMAANPAGHPLLLGLLAKRPDLIDFITEKTLSMIPKASKTQKSPKTSLSETKEGAEILKLINIKFSQEKSKESTREKEELNPADVKRYKTEQSIAAPTSIANNPHTLYPSDIKKRRNPEPAVEKPDIAVSEILKFSKTEEFDDKPDDSKINGGKKL</sequence>
<keyword evidence="3" id="KW-1185">Reference proteome</keyword>
<reference evidence="2 3" key="1">
    <citation type="submission" date="2023-02" db="EMBL/GenBank/DDBJ databases">
        <title>Genome Sequence of L. cardiaca H63T.</title>
        <authorList>
            <person name="Lopez A.E."/>
            <person name="Cianciotto N.P."/>
        </authorList>
    </citation>
    <scope>NUCLEOTIDE SEQUENCE [LARGE SCALE GENOMIC DNA]</scope>
    <source>
        <strain evidence="2 3">H63</strain>
    </source>
</reference>